<name>A0A8S1DJS0_9INSE</name>
<keyword evidence="5" id="KW-0732">Signal</keyword>
<dbReference type="PROSITE" id="PS51897">
    <property type="entry name" value="ANNEXIN_2"/>
    <property type="match status" value="4"/>
</dbReference>
<keyword evidence="4" id="KW-0812">Transmembrane</keyword>
<sequence>MARVALLVVGLALSVSAQYGVPKPQNLPGGTVPPAQAGSEQWLLKPTVFPASRFDARADADLLHEAFKGPLANESVIVSILPHRSLAQRLVIADKYKKYHGKDLREELKEELTGHMEDISKGMVTPLPIQYSKFLKDAMEGPGTTEAELTEILCGNDNAMIRDIVQSYTERYGKRLQADLEGETSGALERLLVLLVQANRDESYLVNNQKVSDDVVALYNGGKVNWHDDPSRLNQVLALRSFPHIRRVFLELSRKTGKDIKDLVEEQFSSGTEDGYVACVRVIQDPQKYFAKVLNKAMEGLGTNDKTLIRVALTRSEIDLGNIKEAYQQKYQRSVIKDIQEETSGSYRNMLTAIFELSAAESEYETGARTERMQLAIALSCLLFCYVVVLPTLIDVEELHPLVDIYFLGLCASLLYTLLCCHIAEFGTEHFDKISGTKPCKLLPTS</sequence>
<gene>
    <name evidence="6" type="ORF">CLODIP_2_CD07379</name>
</gene>
<dbReference type="Pfam" id="PF00191">
    <property type="entry name" value="Annexin"/>
    <property type="match status" value="3"/>
</dbReference>
<dbReference type="GO" id="GO:0005737">
    <property type="term" value="C:cytoplasm"/>
    <property type="evidence" value="ECO:0007669"/>
    <property type="project" value="TreeGrafter"/>
</dbReference>
<dbReference type="AlphaFoldDB" id="A0A8S1DJS0"/>
<protein>
    <recommendedName>
        <fullName evidence="8">Annexin</fullName>
    </recommendedName>
</protein>
<dbReference type="PRINTS" id="PR00196">
    <property type="entry name" value="ANNEXIN"/>
</dbReference>
<keyword evidence="3" id="KW-0041">Annexin</keyword>
<dbReference type="InterPro" id="IPR001464">
    <property type="entry name" value="Annexin"/>
</dbReference>
<dbReference type="PANTHER" id="PTHR10502:SF102">
    <property type="entry name" value="ANNEXIN B11"/>
    <property type="match status" value="1"/>
</dbReference>
<dbReference type="OrthoDB" id="37886at2759"/>
<evidence type="ECO:0000256" key="5">
    <source>
        <dbReference type="SAM" id="SignalP"/>
    </source>
</evidence>
<feature type="signal peptide" evidence="5">
    <location>
        <begin position="1"/>
        <end position="17"/>
    </location>
</feature>
<dbReference type="GO" id="GO:0005509">
    <property type="term" value="F:calcium ion binding"/>
    <property type="evidence" value="ECO:0007669"/>
    <property type="project" value="InterPro"/>
</dbReference>
<evidence type="ECO:0000256" key="1">
    <source>
        <dbReference type="ARBA" id="ARBA00007831"/>
    </source>
</evidence>
<dbReference type="Proteomes" id="UP000494165">
    <property type="component" value="Unassembled WGS sequence"/>
</dbReference>
<evidence type="ECO:0000256" key="4">
    <source>
        <dbReference type="SAM" id="Phobius"/>
    </source>
</evidence>
<dbReference type="EMBL" id="CADEPI010000204">
    <property type="protein sequence ID" value="CAB3380263.1"/>
    <property type="molecule type" value="Genomic_DNA"/>
</dbReference>
<organism evidence="6 7">
    <name type="scientific">Cloeon dipterum</name>
    <dbReference type="NCBI Taxonomy" id="197152"/>
    <lineage>
        <taxon>Eukaryota</taxon>
        <taxon>Metazoa</taxon>
        <taxon>Ecdysozoa</taxon>
        <taxon>Arthropoda</taxon>
        <taxon>Hexapoda</taxon>
        <taxon>Insecta</taxon>
        <taxon>Pterygota</taxon>
        <taxon>Palaeoptera</taxon>
        <taxon>Ephemeroptera</taxon>
        <taxon>Pisciforma</taxon>
        <taxon>Baetidae</taxon>
        <taxon>Cloeon</taxon>
    </lineage>
</organism>
<keyword evidence="4" id="KW-1133">Transmembrane helix</keyword>
<proteinExistence type="inferred from homology"/>
<dbReference type="GO" id="GO:0001786">
    <property type="term" value="F:phosphatidylserine binding"/>
    <property type="evidence" value="ECO:0007669"/>
    <property type="project" value="TreeGrafter"/>
</dbReference>
<dbReference type="InterPro" id="IPR018502">
    <property type="entry name" value="Annexin_repeat"/>
</dbReference>
<keyword evidence="2" id="KW-0677">Repeat</keyword>
<keyword evidence="7" id="KW-1185">Reference proteome</keyword>
<dbReference type="InterPro" id="IPR037104">
    <property type="entry name" value="Annexin_sf"/>
</dbReference>
<dbReference type="GO" id="GO:0005544">
    <property type="term" value="F:calcium-dependent phospholipid binding"/>
    <property type="evidence" value="ECO:0007669"/>
    <property type="project" value="InterPro"/>
</dbReference>
<evidence type="ECO:0000256" key="2">
    <source>
        <dbReference type="ARBA" id="ARBA00022737"/>
    </source>
</evidence>
<accession>A0A8S1DJS0</accession>
<dbReference type="GO" id="GO:0005634">
    <property type="term" value="C:nucleus"/>
    <property type="evidence" value="ECO:0007669"/>
    <property type="project" value="TreeGrafter"/>
</dbReference>
<keyword evidence="4" id="KW-0472">Membrane</keyword>
<dbReference type="GO" id="GO:0005886">
    <property type="term" value="C:plasma membrane"/>
    <property type="evidence" value="ECO:0007669"/>
    <property type="project" value="TreeGrafter"/>
</dbReference>
<dbReference type="Gene3D" id="1.10.220.10">
    <property type="entry name" value="Annexin"/>
    <property type="match status" value="4"/>
</dbReference>
<evidence type="ECO:0000313" key="6">
    <source>
        <dbReference type="EMBL" id="CAB3380263.1"/>
    </source>
</evidence>
<reference evidence="6 7" key="1">
    <citation type="submission" date="2020-04" db="EMBL/GenBank/DDBJ databases">
        <authorList>
            <person name="Alioto T."/>
            <person name="Alioto T."/>
            <person name="Gomez Garrido J."/>
        </authorList>
    </citation>
    <scope>NUCLEOTIDE SEQUENCE [LARGE SCALE GENOMIC DNA]</scope>
</reference>
<evidence type="ECO:0000256" key="3">
    <source>
        <dbReference type="ARBA" id="ARBA00023216"/>
    </source>
</evidence>
<dbReference type="GO" id="GO:0012506">
    <property type="term" value="C:vesicle membrane"/>
    <property type="evidence" value="ECO:0007669"/>
    <property type="project" value="TreeGrafter"/>
</dbReference>
<feature type="transmembrane region" description="Helical" evidence="4">
    <location>
        <begin position="405"/>
        <end position="425"/>
    </location>
</feature>
<dbReference type="PANTHER" id="PTHR10502">
    <property type="entry name" value="ANNEXIN"/>
    <property type="match status" value="1"/>
</dbReference>
<evidence type="ECO:0000313" key="7">
    <source>
        <dbReference type="Proteomes" id="UP000494165"/>
    </source>
</evidence>
<dbReference type="FunFam" id="1.10.220.10:FF:000001">
    <property type="entry name" value="Annexin"/>
    <property type="match status" value="1"/>
</dbReference>
<feature type="chain" id="PRO_5035826297" description="Annexin" evidence="5">
    <location>
        <begin position="18"/>
        <end position="446"/>
    </location>
</feature>
<feature type="transmembrane region" description="Helical" evidence="4">
    <location>
        <begin position="375"/>
        <end position="393"/>
    </location>
</feature>
<comment type="caution">
    <text evidence="6">The sequence shown here is derived from an EMBL/GenBank/DDBJ whole genome shotgun (WGS) entry which is preliminary data.</text>
</comment>
<evidence type="ECO:0008006" key="8">
    <source>
        <dbReference type="Google" id="ProtNLM"/>
    </source>
</evidence>
<dbReference type="SMART" id="SM00335">
    <property type="entry name" value="ANX"/>
    <property type="match status" value="4"/>
</dbReference>
<dbReference type="SUPFAM" id="SSF47874">
    <property type="entry name" value="Annexin"/>
    <property type="match status" value="1"/>
</dbReference>
<comment type="similarity">
    <text evidence="1">Belongs to the annexin family.</text>
</comment>